<proteinExistence type="predicted"/>
<sequence>MHHDYNIRLIKSEDREQFHQCFDSVAREGIYMARDTNQTAMGLNF</sequence>
<dbReference type="AlphaFoldDB" id="A0A841R950"/>
<organism evidence="1 2">
    <name type="scientific">Spirochaeta isovalerica</name>
    <dbReference type="NCBI Taxonomy" id="150"/>
    <lineage>
        <taxon>Bacteria</taxon>
        <taxon>Pseudomonadati</taxon>
        <taxon>Spirochaetota</taxon>
        <taxon>Spirochaetia</taxon>
        <taxon>Spirochaetales</taxon>
        <taxon>Spirochaetaceae</taxon>
        <taxon>Spirochaeta</taxon>
    </lineage>
</organism>
<dbReference type="RefSeq" id="WP_184746660.1">
    <property type="nucleotide sequence ID" value="NZ_JACHGJ010000003.1"/>
</dbReference>
<accession>A0A841R950</accession>
<dbReference type="Proteomes" id="UP000587760">
    <property type="component" value="Unassembled WGS sequence"/>
</dbReference>
<dbReference type="EMBL" id="JACHGJ010000003">
    <property type="protein sequence ID" value="MBB6480435.1"/>
    <property type="molecule type" value="Genomic_DNA"/>
</dbReference>
<keyword evidence="2" id="KW-1185">Reference proteome</keyword>
<reference evidence="1 2" key="1">
    <citation type="submission" date="2020-08" db="EMBL/GenBank/DDBJ databases">
        <title>Genomic Encyclopedia of Type Strains, Phase IV (KMG-IV): sequencing the most valuable type-strain genomes for metagenomic binning, comparative biology and taxonomic classification.</title>
        <authorList>
            <person name="Goeker M."/>
        </authorList>
    </citation>
    <scope>NUCLEOTIDE SEQUENCE [LARGE SCALE GENOMIC DNA]</scope>
    <source>
        <strain evidence="1 2">DSM 2461</strain>
    </source>
</reference>
<gene>
    <name evidence="1" type="ORF">HNR50_002098</name>
</gene>
<comment type="caution">
    <text evidence="1">The sequence shown here is derived from an EMBL/GenBank/DDBJ whole genome shotgun (WGS) entry which is preliminary data.</text>
</comment>
<protein>
    <submittedName>
        <fullName evidence="1">Uncharacterized protein</fullName>
    </submittedName>
</protein>
<evidence type="ECO:0000313" key="1">
    <source>
        <dbReference type="EMBL" id="MBB6480435.1"/>
    </source>
</evidence>
<evidence type="ECO:0000313" key="2">
    <source>
        <dbReference type="Proteomes" id="UP000587760"/>
    </source>
</evidence>
<name>A0A841R950_9SPIO</name>